<reference evidence="5" key="1">
    <citation type="submission" date="2020-09" db="EMBL/GenBank/DDBJ databases">
        <authorList>
            <person name="Zhang D."/>
            <person name="Hatherill J.R."/>
            <person name="Ramirez J.F."/>
            <person name="Edinger B."/>
            <person name="Balarin R."/>
            <person name="Sullivan A."/>
            <person name="Humpal K.M."/>
            <person name="Guseva A."/>
            <person name="Butela K.A."/>
            <person name="Garlena R.A."/>
            <person name="Russell D.A."/>
            <person name="Pope W.H."/>
            <person name="Jacobs-Sera D."/>
            <person name="Hatfull G.F."/>
        </authorList>
    </citation>
    <scope>NUCLEOTIDE SEQUENCE</scope>
</reference>
<organism evidence="5 6">
    <name type="scientific">Synechococcus phage S-SRM01</name>
    <dbReference type="NCBI Taxonomy" id="2781608"/>
    <lineage>
        <taxon>Viruses</taxon>
        <taxon>Duplodnaviria</taxon>
        <taxon>Heunggongvirae</taxon>
        <taxon>Uroviricota</taxon>
        <taxon>Caudoviricetes</taxon>
        <taxon>Pantevenvirales</taxon>
        <taxon>Kyanoviridae</taxon>
        <taxon>Serangoonvirus</taxon>
        <taxon>Serangoonvirus essarone</taxon>
    </lineage>
</organism>
<dbReference type="KEGG" id="vg:77946445"/>
<comment type="catalytic activity">
    <reaction evidence="4">
        <text>Hydrolysis of (1-&gt;4)-beta-linkages between N-acetylmuramic acid and N-acetyl-D-glucosamine residues in a peptidoglycan and between N-acetyl-D-glucosamine residues in chitodextrins.</text>
        <dbReference type="EC" id="3.2.1.17"/>
    </reaction>
</comment>
<dbReference type="InterPro" id="IPR033907">
    <property type="entry name" value="Endolysin_autolysin"/>
</dbReference>
<dbReference type="CDD" id="cd00737">
    <property type="entry name" value="lyz_endolysin_autolysin"/>
    <property type="match status" value="1"/>
</dbReference>
<dbReference type="InterPro" id="IPR051018">
    <property type="entry name" value="Bacteriophage_GH24"/>
</dbReference>
<dbReference type="Proteomes" id="UP000664915">
    <property type="component" value="Segment"/>
</dbReference>
<evidence type="ECO:0000256" key="1">
    <source>
        <dbReference type="ARBA" id="ARBA00022529"/>
    </source>
</evidence>
<dbReference type="GO" id="GO:0009253">
    <property type="term" value="P:peptidoglycan catabolic process"/>
    <property type="evidence" value="ECO:0007669"/>
    <property type="project" value="InterPro"/>
</dbReference>
<dbReference type="RefSeq" id="YP_010670250.1">
    <property type="nucleotide sequence ID" value="NC_070963.1"/>
</dbReference>
<keyword evidence="6" id="KW-1185">Reference proteome</keyword>
<dbReference type="InterPro" id="IPR023346">
    <property type="entry name" value="Lysozyme-like_dom_sf"/>
</dbReference>
<dbReference type="GO" id="GO:0016998">
    <property type="term" value="P:cell wall macromolecule catabolic process"/>
    <property type="evidence" value="ECO:0007669"/>
    <property type="project" value="InterPro"/>
</dbReference>
<dbReference type="PANTHER" id="PTHR38107">
    <property type="match status" value="1"/>
</dbReference>
<sequence length="154" mass="17828">MKIPEPAIKLIKEFEGCHLKAYPDPLTGGLPITIGWGSTRDFDYTPFKRDRVITQEYADRLLEHDLLNRFLPKLSKIPYWSEMNDNQKSALLSFSYNLGSDFYGAPGFNTISRKLKERDWKGIPATLEMYRNPGTKVEAGLRRRRIAEGKLWMT</sequence>
<keyword evidence="4" id="KW-0326">Glycosidase</keyword>
<dbReference type="InterPro" id="IPR002196">
    <property type="entry name" value="Glyco_hydro_24"/>
</dbReference>
<evidence type="ECO:0000313" key="6">
    <source>
        <dbReference type="Proteomes" id="UP000664915"/>
    </source>
</evidence>
<keyword evidence="1 4" id="KW-0929">Antimicrobial</keyword>
<evidence type="ECO:0000256" key="3">
    <source>
        <dbReference type="ARBA" id="ARBA00023200"/>
    </source>
</evidence>
<name>A0A879R427_9CAUD</name>
<dbReference type="PANTHER" id="PTHR38107:SF3">
    <property type="entry name" value="LYSOZYME RRRD-RELATED"/>
    <property type="match status" value="1"/>
</dbReference>
<protein>
    <recommendedName>
        <fullName evidence="4">Lysozyme</fullName>
        <ecNumber evidence="4">3.2.1.17</ecNumber>
    </recommendedName>
</protein>
<dbReference type="GO" id="GO:0003796">
    <property type="term" value="F:lysozyme activity"/>
    <property type="evidence" value="ECO:0007669"/>
    <property type="project" value="UniProtKB-EC"/>
</dbReference>
<evidence type="ECO:0000256" key="4">
    <source>
        <dbReference type="RuleBase" id="RU003788"/>
    </source>
</evidence>
<dbReference type="GeneID" id="77946445"/>
<dbReference type="GO" id="GO:0031640">
    <property type="term" value="P:killing of cells of another organism"/>
    <property type="evidence" value="ECO:0007669"/>
    <property type="project" value="UniProtKB-KW"/>
</dbReference>
<evidence type="ECO:0000256" key="2">
    <source>
        <dbReference type="ARBA" id="ARBA00022638"/>
    </source>
</evidence>
<dbReference type="GO" id="GO:0042742">
    <property type="term" value="P:defense response to bacterium"/>
    <property type="evidence" value="ECO:0007669"/>
    <property type="project" value="UniProtKB-KW"/>
</dbReference>
<keyword evidence="3" id="KW-1035">Host cytoplasm</keyword>
<proteinExistence type="inferred from homology"/>
<dbReference type="EMBL" id="MW015081">
    <property type="protein sequence ID" value="QPX48240.1"/>
    <property type="molecule type" value="Genomic_DNA"/>
</dbReference>
<comment type="similarity">
    <text evidence="4">Belongs to the glycosyl hydrolase 24 family.</text>
</comment>
<dbReference type="Gene3D" id="1.10.530.40">
    <property type="match status" value="1"/>
</dbReference>
<dbReference type="SUPFAM" id="SSF53955">
    <property type="entry name" value="Lysozyme-like"/>
    <property type="match status" value="1"/>
</dbReference>
<dbReference type="Pfam" id="PF00959">
    <property type="entry name" value="Phage_lysozyme"/>
    <property type="match status" value="1"/>
</dbReference>
<keyword evidence="2 4" id="KW-0081">Bacteriolytic enzyme</keyword>
<accession>A0A879R427</accession>
<keyword evidence="4" id="KW-0378">Hydrolase</keyword>
<dbReference type="EC" id="3.2.1.17" evidence="4"/>
<evidence type="ECO:0000313" key="5">
    <source>
        <dbReference type="EMBL" id="QPX48240.1"/>
    </source>
</evidence>
<dbReference type="InterPro" id="IPR023347">
    <property type="entry name" value="Lysozyme_dom_sf"/>
</dbReference>